<dbReference type="InterPro" id="IPR000092">
    <property type="entry name" value="Polyprenyl_synt"/>
</dbReference>
<evidence type="ECO:0000256" key="2">
    <source>
        <dbReference type="ARBA" id="ARBA00022679"/>
    </source>
</evidence>
<dbReference type="Proteomes" id="UP000887565">
    <property type="component" value="Unplaced"/>
</dbReference>
<accession>A0A915HS68</accession>
<keyword evidence="3" id="KW-0479">Metal-binding</keyword>
<dbReference type="PANTHER" id="PTHR11525:SF0">
    <property type="entry name" value="FARNESYL PYROPHOSPHATE SYNTHASE"/>
    <property type="match status" value="1"/>
</dbReference>
<dbReference type="InterPro" id="IPR033749">
    <property type="entry name" value="Polyprenyl_synt_CS"/>
</dbReference>
<dbReference type="InterPro" id="IPR039702">
    <property type="entry name" value="FPS1-like"/>
</dbReference>
<evidence type="ECO:0000256" key="6">
    <source>
        <dbReference type="ARBA" id="ARBA00034546"/>
    </source>
</evidence>
<evidence type="ECO:0000256" key="4">
    <source>
        <dbReference type="ARBA" id="ARBA00022842"/>
    </source>
</evidence>
<dbReference type="SFLD" id="SFLDS00005">
    <property type="entry name" value="Isoprenoid_Synthase_Type_I"/>
    <property type="match status" value="1"/>
</dbReference>
<comment type="similarity">
    <text evidence="7">Belongs to the FPP/GGPP synthase family.</text>
</comment>
<dbReference type="Gene3D" id="1.10.600.10">
    <property type="entry name" value="Farnesyl Diphosphate Synthase"/>
    <property type="match status" value="1"/>
</dbReference>
<dbReference type="PROSITE" id="PS00723">
    <property type="entry name" value="POLYPRENYL_SYNTHASE_1"/>
    <property type="match status" value="1"/>
</dbReference>
<comment type="cofactor">
    <cofactor evidence="1">
        <name>Mg(2+)</name>
        <dbReference type="ChEBI" id="CHEBI:18420"/>
    </cofactor>
</comment>
<dbReference type="GO" id="GO:0045337">
    <property type="term" value="P:farnesyl diphosphate biosynthetic process"/>
    <property type="evidence" value="ECO:0007669"/>
    <property type="project" value="TreeGrafter"/>
</dbReference>
<proteinExistence type="inferred from homology"/>
<dbReference type="GO" id="GO:0046872">
    <property type="term" value="F:metal ion binding"/>
    <property type="evidence" value="ECO:0007669"/>
    <property type="project" value="UniProtKB-KW"/>
</dbReference>
<dbReference type="GO" id="GO:0005737">
    <property type="term" value="C:cytoplasm"/>
    <property type="evidence" value="ECO:0007669"/>
    <property type="project" value="TreeGrafter"/>
</dbReference>
<dbReference type="PANTHER" id="PTHR11525">
    <property type="entry name" value="FARNESYL-PYROPHOSPHATE SYNTHETASE"/>
    <property type="match status" value="1"/>
</dbReference>
<evidence type="ECO:0000256" key="1">
    <source>
        <dbReference type="ARBA" id="ARBA00001946"/>
    </source>
</evidence>
<dbReference type="Pfam" id="PF00348">
    <property type="entry name" value="polyprenyl_synt"/>
    <property type="match status" value="1"/>
</dbReference>
<comment type="pathway">
    <text evidence="5">Pheromone biosynthesis.</text>
</comment>
<name>A0A915HS68_ROMCU</name>
<evidence type="ECO:0000256" key="3">
    <source>
        <dbReference type="ARBA" id="ARBA00022723"/>
    </source>
</evidence>
<evidence type="ECO:0000256" key="7">
    <source>
        <dbReference type="RuleBase" id="RU004466"/>
    </source>
</evidence>
<organism evidence="8 9">
    <name type="scientific">Romanomermis culicivorax</name>
    <name type="common">Nematode worm</name>
    <dbReference type="NCBI Taxonomy" id="13658"/>
    <lineage>
        <taxon>Eukaryota</taxon>
        <taxon>Metazoa</taxon>
        <taxon>Ecdysozoa</taxon>
        <taxon>Nematoda</taxon>
        <taxon>Enoplea</taxon>
        <taxon>Dorylaimia</taxon>
        <taxon>Mermithida</taxon>
        <taxon>Mermithoidea</taxon>
        <taxon>Mermithidae</taxon>
        <taxon>Romanomermis</taxon>
    </lineage>
</organism>
<dbReference type="GO" id="GO:0004337">
    <property type="term" value="F:(2E,6E)-farnesyl diphosphate synthase activity"/>
    <property type="evidence" value="ECO:0007669"/>
    <property type="project" value="TreeGrafter"/>
</dbReference>
<dbReference type="GO" id="GO:0042811">
    <property type="term" value="P:pheromone biosynthetic process"/>
    <property type="evidence" value="ECO:0007669"/>
    <property type="project" value="UniProtKB-ARBA"/>
</dbReference>
<dbReference type="CDD" id="cd00685">
    <property type="entry name" value="Trans_IPPS_HT"/>
    <property type="match status" value="1"/>
</dbReference>
<dbReference type="SUPFAM" id="SSF48576">
    <property type="entry name" value="Terpenoid synthases"/>
    <property type="match status" value="1"/>
</dbReference>
<reference evidence="9" key="1">
    <citation type="submission" date="2022-11" db="UniProtKB">
        <authorList>
            <consortium name="WormBaseParasite"/>
        </authorList>
    </citation>
    <scope>IDENTIFICATION</scope>
</reference>
<evidence type="ECO:0000313" key="8">
    <source>
        <dbReference type="Proteomes" id="UP000887565"/>
    </source>
</evidence>
<sequence>MNTLAARKSIYATAIFPKNRSLFNNLASTLILNPKFQMTNSNFMTKTDFLSHYPAIKNSIISFFTSKCKLYCPKVPLLWLEKLLDYNVPNGKLNRGLTLVHAYQCLNDNISQENLHEICKLGWTIELLESCFLIADDVMDSSITRRGRPCWYKNEEIGLTAINDAFLLENAADLIINEILNGDKRYLAIMNIYREAKLVTMLGQHMDSQKFDINLCTKERYFDITRCKTSYYTFILPVLAAVRMSSSEIEIDHGEEQLRKLCIKMGHYFQCQDDYLDCYGNADVTGKIGTDIEDGKCTWLLVEALDMIKAKQRKIIEENYAKSDPSNVKMIKNLYDFLNLRSKYEQFESEQVGTLTEMIENLNLVKLRPLFTHLLSLLRGRKK</sequence>
<dbReference type="InterPro" id="IPR008949">
    <property type="entry name" value="Isoprenoid_synthase_dom_sf"/>
</dbReference>
<dbReference type="GO" id="GO:0004161">
    <property type="term" value="F:dimethylallyltranstransferase activity"/>
    <property type="evidence" value="ECO:0007669"/>
    <property type="project" value="TreeGrafter"/>
</dbReference>
<keyword evidence="4" id="KW-0460">Magnesium</keyword>
<evidence type="ECO:0000256" key="5">
    <source>
        <dbReference type="ARBA" id="ARBA00033740"/>
    </source>
</evidence>
<protein>
    <recommendedName>
        <fullName evidence="6">Farnesyl pyrophosphate synthase</fullName>
    </recommendedName>
</protein>
<keyword evidence="8" id="KW-1185">Reference proteome</keyword>
<dbReference type="OMA" id="EDCTWQR"/>
<dbReference type="WBParaSite" id="nRc.2.0.1.t04265-RA">
    <property type="protein sequence ID" value="nRc.2.0.1.t04265-RA"/>
    <property type="gene ID" value="nRc.2.0.1.g04265"/>
</dbReference>
<dbReference type="AlphaFoldDB" id="A0A915HS68"/>
<keyword evidence="2 7" id="KW-0808">Transferase</keyword>
<evidence type="ECO:0000313" key="9">
    <source>
        <dbReference type="WBParaSite" id="nRc.2.0.1.t04265-RA"/>
    </source>
</evidence>